<feature type="compositionally biased region" description="Polar residues" evidence="1">
    <location>
        <begin position="354"/>
        <end position="369"/>
    </location>
</feature>
<feature type="region of interest" description="Disordered" evidence="1">
    <location>
        <begin position="317"/>
        <end position="377"/>
    </location>
</feature>
<organism evidence="2 3">
    <name type="scientific">Meloidogyne enterolobii</name>
    <name type="common">Root-knot nematode worm</name>
    <name type="synonym">Meloidogyne mayaguensis</name>
    <dbReference type="NCBI Taxonomy" id="390850"/>
    <lineage>
        <taxon>Eukaryota</taxon>
        <taxon>Metazoa</taxon>
        <taxon>Ecdysozoa</taxon>
        <taxon>Nematoda</taxon>
        <taxon>Chromadorea</taxon>
        <taxon>Rhabditida</taxon>
        <taxon>Tylenchina</taxon>
        <taxon>Tylenchomorpha</taxon>
        <taxon>Tylenchoidea</taxon>
        <taxon>Meloidogynidae</taxon>
        <taxon>Meloidogyninae</taxon>
        <taxon>Meloidogyne</taxon>
    </lineage>
</organism>
<name>A0A6V7TUT2_MELEN</name>
<gene>
    <name evidence="2" type="ORF">MENT_LOCUS4762</name>
</gene>
<sequence>MPPKIKRTYSRCKKTTNEQFVQTEDDALLKLSNQLLNDLQKHGTDPKEQTPEESIRRQIILSSHVKKLSKENFELKDRLGKMNLKFSSILDKLRIYKTENDANRTNLLDNLTALNLDQNNAKKQLNEQINKYYAHFETEQQKSLNKIKAKEAKLTKLKAEKEEINFQLQNVLNAFQVQSRLLEVARKEAFNAREESKETEQKLQDKLYLTTNQRCANCEVKQRVQNNLTGQIADLKNKIAMKEQELEEKGRINVIFAEKVKKDKEEFNKKELLAKKELEKANNLKRTYCDKLREYQTKLRESEEEKFRISKALENERNARASSISRQSLPESSALTPPEEDDKSPSININNNSEITKSATKQTQKDNSSVPPPEKIRKTTFEVARGWKAVLDLADSLDSSNQQINQQQPRIPGTTTTSNPRMPAKTISSLAPKQKNKAKKQQQKQPLNQQNMRLFNGNNSLQRNSSDIQSSSNTWRSSGIRVHENFHSHNQSNKEMMNRSLQNETMLRQKAAQQTRQQPVPINRLAMNQQPGTSNRQQDNFTVNRDLLPWHGTIIKQQPQQPTADPKSLYRSFW</sequence>
<dbReference type="OrthoDB" id="5878038at2759"/>
<protein>
    <submittedName>
        <fullName evidence="2">Uncharacterized protein</fullName>
    </submittedName>
</protein>
<dbReference type="AlphaFoldDB" id="A0A6V7TUT2"/>
<accession>A0A6V7TUT2</accession>
<evidence type="ECO:0000313" key="3">
    <source>
        <dbReference type="Proteomes" id="UP000580250"/>
    </source>
</evidence>
<comment type="caution">
    <text evidence="2">The sequence shown here is derived from an EMBL/GenBank/DDBJ whole genome shotgun (WGS) entry which is preliminary data.</text>
</comment>
<dbReference type="EMBL" id="CAJEWN010000016">
    <property type="protein sequence ID" value="CAD2135538.1"/>
    <property type="molecule type" value="Genomic_DNA"/>
</dbReference>
<evidence type="ECO:0000256" key="1">
    <source>
        <dbReference type="SAM" id="MobiDB-lite"/>
    </source>
</evidence>
<proteinExistence type="predicted"/>
<reference evidence="2 3" key="1">
    <citation type="submission" date="2020-08" db="EMBL/GenBank/DDBJ databases">
        <authorList>
            <person name="Koutsovoulos G."/>
            <person name="Danchin GJ E."/>
        </authorList>
    </citation>
    <scope>NUCLEOTIDE SEQUENCE [LARGE SCALE GENOMIC DNA]</scope>
</reference>
<feature type="compositionally biased region" description="Low complexity" evidence="1">
    <location>
        <begin position="399"/>
        <end position="412"/>
    </location>
</feature>
<feature type="compositionally biased region" description="Polar residues" evidence="1">
    <location>
        <begin position="320"/>
        <end position="335"/>
    </location>
</feature>
<feature type="region of interest" description="Disordered" evidence="1">
    <location>
        <begin position="399"/>
        <end position="450"/>
    </location>
</feature>
<evidence type="ECO:0000313" key="2">
    <source>
        <dbReference type="EMBL" id="CAD2135538.1"/>
    </source>
</evidence>
<dbReference type="Proteomes" id="UP000580250">
    <property type="component" value="Unassembled WGS sequence"/>
</dbReference>